<gene>
    <name evidence="2" type="ORF">AAFF_G00441750</name>
</gene>
<comment type="caution">
    <text evidence="2">The sequence shown here is derived from an EMBL/GenBank/DDBJ whole genome shotgun (WGS) entry which is preliminary data.</text>
</comment>
<dbReference type="PANTHER" id="PTHR31751:SF42">
    <property type="entry name" value="PROTEIN CBG10204"/>
    <property type="match status" value="1"/>
</dbReference>
<protein>
    <submittedName>
        <fullName evidence="2">Uncharacterized protein</fullName>
    </submittedName>
</protein>
<dbReference type="Proteomes" id="UP001221898">
    <property type="component" value="Unassembled WGS sequence"/>
</dbReference>
<dbReference type="EMBL" id="JAINUG010000992">
    <property type="protein sequence ID" value="KAJ8358420.1"/>
    <property type="molecule type" value="Genomic_DNA"/>
</dbReference>
<feature type="region of interest" description="Disordered" evidence="1">
    <location>
        <begin position="53"/>
        <end position="74"/>
    </location>
</feature>
<accession>A0AAD7VY13</accession>
<organism evidence="2 3">
    <name type="scientific">Aldrovandia affinis</name>
    <dbReference type="NCBI Taxonomy" id="143900"/>
    <lineage>
        <taxon>Eukaryota</taxon>
        <taxon>Metazoa</taxon>
        <taxon>Chordata</taxon>
        <taxon>Craniata</taxon>
        <taxon>Vertebrata</taxon>
        <taxon>Euteleostomi</taxon>
        <taxon>Actinopterygii</taxon>
        <taxon>Neopterygii</taxon>
        <taxon>Teleostei</taxon>
        <taxon>Notacanthiformes</taxon>
        <taxon>Halosauridae</taxon>
        <taxon>Aldrovandia</taxon>
    </lineage>
</organism>
<sequence length="265" mass="29515">MRLKNGAVPTVNARFSGAPDTGVARPKYRAVMRINRCTIIGDEQEIGIELEQEEEEEDMEDEDHHPSEDKEDDELTLTGVSGTAVYVTQPCESCGHVREWASQPKIAAGNVLLSAAILASGSLPAKAVHMLSMMAVATIHQNTFFRYQKAHLEPAVFQVWKDEQSGNIESLKEMGGPLVLTADGRSDTQPWTLSKVWHGICKKIELLASKRECVDVGLWQPSIINHLYWSAGSSTEDREMILAKWQVVLYHLQDQHTDLPTPLMP</sequence>
<proteinExistence type="predicted"/>
<name>A0AAD7VY13_9TELE</name>
<reference evidence="2" key="1">
    <citation type="journal article" date="2023" name="Science">
        <title>Genome structures resolve the early diversification of teleost fishes.</title>
        <authorList>
            <person name="Parey E."/>
            <person name="Louis A."/>
            <person name="Montfort J."/>
            <person name="Bouchez O."/>
            <person name="Roques C."/>
            <person name="Iampietro C."/>
            <person name="Lluch J."/>
            <person name="Castinel A."/>
            <person name="Donnadieu C."/>
            <person name="Desvignes T."/>
            <person name="Floi Bucao C."/>
            <person name="Jouanno E."/>
            <person name="Wen M."/>
            <person name="Mejri S."/>
            <person name="Dirks R."/>
            <person name="Jansen H."/>
            <person name="Henkel C."/>
            <person name="Chen W.J."/>
            <person name="Zahm M."/>
            <person name="Cabau C."/>
            <person name="Klopp C."/>
            <person name="Thompson A.W."/>
            <person name="Robinson-Rechavi M."/>
            <person name="Braasch I."/>
            <person name="Lecointre G."/>
            <person name="Bobe J."/>
            <person name="Postlethwait J.H."/>
            <person name="Berthelot C."/>
            <person name="Roest Crollius H."/>
            <person name="Guiguen Y."/>
        </authorList>
    </citation>
    <scope>NUCLEOTIDE SEQUENCE</scope>
    <source>
        <strain evidence="2">NC1722</strain>
    </source>
</reference>
<evidence type="ECO:0000256" key="1">
    <source>
        <dbReference type="SAM" id="MobiDB-lite"/>
    </source>
</evidence>
<dbReference type="AlphaFoldDB" id="A0AAD7VY13"/>
<evidence type="ECO:0000313" key="3">
    <source>
        <dbReference type="Proteomes" id="UP001221898"/>
    </source>
</evidence>
<evidence type="ECO:0000313" key="2">
    <source>
        <dbReference type="EMBL" id="KAJ8358420.1"/>
    </source>
</evidence>
<dbReference type="PANTHER" id="PTHR31751">
    <property type="entry name" value="SI:CH211-108C17.2-RELATED-RELATED"/>
    <property type="match status" value="1"/>
</dbReference>
<keyword evidence="3" id="KW-1185">Reference proteome</keyword>